<comment type="cofactor">
    <cofactor evidence="1">
        <name>Mg(2+)</name>
        <dbReference type="ChEBI" id="CHEBI:18420"/>
    </cofactor>
</comment>
<evidence type="ECO:0000256" key="7">
    <source>
        <dbReference type="ARBA" id="ARBA00022777"/>
    </source>
</evidence>
<dbReference type="EMBL" id="BRYA01000238">
    <property type="protein sequence ID" value="GMI45174.1"/>
    <property type="molecule type" value="Genomic_DNA"/>
</dbReference>
<keyword evidence="4" id="KW-0808">Transferase</keyword>
<dbReference type="InterPro" id="IPR011009">
    <property type="entry name" value="Kinase-like_dom_sf"/>
</dbReference>
<sequence length="1062" mass="117333">MGNSCGAASVGDGNRYAAGRNDGPSPLTKSQIQARIVCSENAEKMEVECKDCKFTIVHAHLSQRGYYPHDLNKANQDAFCSHPLYNGEKNVGLWGVFDGHGSVGDHVSTFAKIGIPKHLKAILKKDGPASGKIKDATEEDIMTSTHKAFVETNRECGKQNFDSNLSGTTAITVMVRNNIMFVNNVGDSRAVVAVKTPSGGLKAEHLSIDQTPFRKDERERVKKCGAVVMTIDQIEGLEPIHENWGINLGEEVDESGDPPRVWESNMQRPGCAFTRSIGDHVAEKIGVFAEPEPLIRAIDDETAFVVIASDGVWEFLTSQSVVDMVNKFSGPNGPLDACKAVVAESYRLWLQYEVRTDDITMITLRIDDYKELDGSEGISSSSSKVSARRTIRGQKTIMIQESASSGNVQRPVRRQMSKAKRRMIAERRSTEVNSAMDKFVLEEHAKPKTEEETARIGQHIQSNFLFLHMTAKQKASAISCMEKIDVSAGDVIIKQGDAGDKFYIVDSGTYDVGVRNEDGVVMTVLTYENPGSAFGELSLMYGKPRAATVTATSGGQLWAINRIAFRSCMMKRNTAMDLISILKKVDILKPLTIPQLQRLSDCMAEETREENDVVIKQGETGERIYIVEEGELIVTQKDEDSGAEREMMKLKKNDYFGERALMYNEERSATVVACTEVKLLTCNRQAFEEVVGDLKLIIAKDQKSRESRIQRMSTYRVNANIEKVKVLRGADRDMFTVKLAIGDGDGNLDTEQAICGSFNLTKGKMPVMYGMKAFNKAAVMKSGAGGGLEHERKILGSFDGQSAYLPILLGTFQTKICCFSVYQQPLTIDLGQIMGDETTKISEDDCKFFISGIALGLGFLQKEGYMIRMVNPSSVLITQNGYPVLSDLSKCKKLTGQRSFTMCGEQSYMAPEMITGEGYDFAVDMWSLGVLSYEMIIGRNPFGTGETGETQVYQSISSWSDGGFGSDSKSVEVSVDCIECVDCLMARDPKKRLGSNGIHDVKGCDWLMDVHWENMGKQALESPVEEMCRTALYQDNNKPGVERFMQEVEKGEEIDDAAFKGF</sequence>
<dbReference type="InterPro" id="IPR000719">
    <property type="entry name" value="Prot_kinase_dom"/>
</dbReference>
<dbReference type="PROSITE" id="PS00889">
    <property type="entry name" value="CNMP_BINDING_2"/>
    <property type="match status" value="2"/>
</dbReference>
<keyword evidence="15" id="KW-1185">Reference proteome</keyword>
<dbReference type="SMART" id="SM00100">
    <property type="entry name" value="cNMP"/>
    <property type="match status" value="2"/>
</dbReference>
<dbReference type="SMART" id="SM00220">
    <property type="entry name" value="S_TKc"/>
    <property type="match status" value="1"/>
</dbReference>
<dbReference type="Gene3D" id="3.60.40.10">
    <property type="entry name" value="PPM-type phosphatase domain"/>
    <property type="match status" value="1"/>
</dbReference>
<dbReference type="GO" id="GO:0005952">
    <property type="term" value="C:cAMP-dependent protein kinase complex"/>
    <property type="evidence" value="ECO:0007669"/>
    <property type="project" value="TreeGrafter"/>
</dbReference>
<proteinExistence type="predicted"/>
<dbReference type="Pfam" id="PF00481">
    <property type="entry name" value="PP2C"/>
    <property type="match status" value="1"/>
</dbReference>
<keyword evidence="7" id="KW-0418">Kinase</keyword>
<organism evidence="14 15">
    <name type="scientific">Triparma columacea</name>
    <dbReference type="NCBI Taxonomy" id="722753"/>
    <lineage>
        <taxon>Eukaryota</taxon>
        <taxon>Sar</taxon>
        <taxon>Stramenopiles</taxon>
        <taxon>Ochrophyta</taxon>
        <taxon>Bolidophyceae</taxon>
        <taxon>Parmales</taxon>
        <taxon>Triparmaceae</taxon>
        <taxon>Triparma</taxon>
    </lineage>
</organism>
<dbReference type="Pfam" id="PF00027">
    <property type="entry name" value="cNMP_binding"/>
    <property type="match status" value="2"/>
</dbReference>
<dbReference type="SMART" id="SM00332">
    <property type="entry name" value="PP2Cc"/>
    <property type="match status" value="1"/>
</dbReference>
<evidence type="ECO:0000256" key="1">
    <source>
        <dbReference type="ARBA" id="ARBA00001946"/>
    </source>
</evidence>
<dbReference type="InterPro" id="IPR000595">
    <property type="entry name" value="cNMP-bd_dom"/>
</dbReference>
<dbReference type="PANTHER" id="PTHR24353">
    <property type="entry name" value="CYCLIC NUCLEOTIDE-DEPENDENT PROTEIN KINASE"/>
    <property type="match status" value="1"/>
</dbReference>
<dbReference type="PROSITE" id="PS00888">
    <property type="entry name" value="CNMP_BINDING_1"/>
    <property type="match status" value="2"/>
</dbReference>
<evidence type="ECO:0000259" key="13">
    <source>
        <dbReference type="PROSITE" id="PS51746"/>
    </source>
</evidence>
<evidence type="ECO:0000313" key="15">
    <source>
        <dbReference type="Proteomes" id="UP001165065"/>
    </source>
</evidence>
<dbReference type="CDD" id="cd00038">
    <property type="entry name" value="CAP_ED"/>
    <property type="match status" value="2"/>
</dbReference>
<evidence type="ECO:0000256" key="10">
    <source>
        <dbReference type="ARBA" id="ARBA00024113"/>
    </source>
</evidence>
<keyword evidence="8" id="KW-0067">ATP-binding</keyword>
<dbReference type="CDD" id="cd00143">
    <property type="entry name" value="PP2Cc"/>
    <property type="match status" value="1"/>
</dbReference>
<keyword evidence="2" id="KW-0963">Cytoplasm</keyword>
<evidence type="ECO:0000256" key="6">
    <source>
        <dbReference type="ARBA" id="ARBA00022741"/>
    </source>
</evidence>
<comment type="caution">
    <text evidence="14">The sequence shown here is derived from an EMBL/GenBank/DDBJ whole genome shotgun (WGS) entry which is preliminary data.</text>
</comment>
<accession>A0A9W7LC50</accession>
<dbReference type="Gene3D" id="2.60.120.10">
    <property type="entry name" value="Jelly Rolls"/>
    <property type="match status" value="2"/>
</dbReference>
<dbReference type="SUPFAM" id="SSF56112">
    <property type="entry name" value="Protein kinase-like (PK-like)"/>
    <property type="match status" value="1"/>
</dbReference>
<keyword evidence="6" id="KW-0547">Nucleotide-binding</keyword>
<dbReference type="OrthoDB" id="10264738at2759"/>
<keyword evidence="9" id="KW-0460">Magnesium</keyword>
<evidence type="ECO:0000256" key="3">
    <source>
        <dbReference type="ARBA" id="ARBA00022527"/>
    </source>
</evidence>
<keyword evidence="3" id="KW-0723">Serine/threonine-protein kinase</keyword>
<dbReference type="PROSITE" id="PS50011">
    <property type="entry name" value="PROTEIN_KINASE_DOM"/>
    <property type="match status" value="1"/>
</dbReference>
<dbReference type="PANTHER" id="PTHR24353:SF37">
    <property type="entry name" value="CAMP-DEPENDENT PROTEIN KINASE CATALYTIC SUBUNIT PRKX"/>
    <property type="match status" value="1"/>
</dbReference>
<dbReference type="InterPro" id="IPR036457">
    <property type="entry name" value="PPM-type-like_dom_sf"/>
</dbReference>
<dbReference type="GO" id="GO:0005524">
    <property type="term" value="F:ATP binding"/>
    <property type="evidence" value="ECO:0007669"/>
    <property type="project" value="UniProtKB-KW"/>
</dbReference>
<dbReference type="SUPFAM" id="SSF51206">
    <property type="entry name" value="cAMP-binding domain-like"/>
    <property type="match status" value="2"/>
</dbReference>
<evidence type="ECO:0000256" key="4">
    <source>
        <dbReference type="ARBA" id="ARBA00022679"/>
    </source>
</evidence>
<dbReference type="PROSITE" id="PS51746">
    <property type="entry name" value="PPM_2"/>
    <property type="match status" value="1"/>
</dbReference>
<evidence type="ECO:0000259" key="12">
    <source>
        <dbReference type="PROSITE" id="PS50042"/>
    </source>
</evidence>
<evidence type="ECO:0000256" key="8">
    <source>
        <dbReference type="ARBA" id="ARBA00022840"/>
    </source>
</evidence>
<dbReference type="AlphaFoldDB" id="A0A9W7LC50"/>
<dbReference type="InterPro" id="IPR018488">
    <property type="entry name" value="cNMP-bd_CS"/>
</dbReference>
<dbReference type="Gene3D" id="3.30.200.20">
    <property type="entry name" value="Phosphorylase Kinase, domain 1"/>
    <property type="match status" value="1"/>
</dbReference>
<dbReference type="Pfam" id="PF00069">
    <property type="entry name" value="Pkinase"/>
    <property type="match status" value="1"/>
</dbReference>
<dbReference type="Proteomes" id="UP001165065">
    <property type="component" value="Unassembled WGS sequence"/>
</dbReference>
<name>A0A9W7LC50_9STRA</name>
<gene>
    <name evidence="14" type="ORF">TrCOL_g10634</name>
</gene>
<dbReference type="InterPro" id="IPR014710">
    <property type="entry name" value="RmlC-like_jellyroll"/>
</dbReference>
<evidence type="ECO:0000313" key="14">
    <source>
        <dbReference type="EMBL" id="GMI45174.1"/>
    </source>
</evidence>
<dbReference type="SUPFAM" id="SSF81606">
    <property type="entry name" value="PP2C-like"/>
    <property type="match status" value="1"/>
</dbReference>
<evidence type="ECO:0000256" key="2">
    <source>
        <dbReference type="ARBA" id="ARBA00022490"/>
    </source>
</evidence>
<dbReference type="GO" id="GO:0004691">
    <property type="term" value="F:cAMP-dependent protein kinase activity"/>
    <property type="evidence" value="ECO:0007669"/>
    <property type="project" value="TreeGrafter"/>
</dbReference>
<evidence type="ECO:0000259" key="11">
    <source>
        <dbReference type="PROSITE" id="PS50011"/>
    </source>
</evidence>
<evidence type="ECO:0000256" key="9">
    <source>
        <dbReference type="ARBA" id="ARBA00022842"/>
    </source>
</evidence>
<feature type="domain" description="Cyclic nucleotide-binding" evidence="12">
    <location>
        <begin position="465"/>
        <end position="571"/>
    </location>
</feature>
<reference evidence="15" key="1">
    <citation type="journal article" date="2023" name="Commun. Biol.">
        <title>Genome analysis of Parmales, the sister group of diatoms, reveals the evolutionary specialization of diatoms from phago-mixotrophs to photoautotrophs.</title>
        <authorList>
            <person name="Ban H."/>
            <person name="Sato S."/>
            <person name="Yoshikawa S."/>
            <person name="Yamada K."/>
            <person name="Nakamura Y."/>
            <person name="Ichinomiya M."/>
            <person name="Sato N."/>
            <person name="Blanc-Mathieu R."/>
            <person name="Endo H."/>
            <person name="Kuwata A."/>
            <person name="Ogata H."/>
        </authorList>
    </citation>
    <scope>NUCLEOTIDE SEQUENCE [LARGE SCALE GENOMIC DNA]</scope>
</reference>
<feature type="domain" description="PPM-type phosphatase" evidence="13">
    <location>
        <begin position="57"/>
        <end position="366"/>
    </location>
</feature>
<feature type="domain" description="Protein kinase" evidence="11">
    <location>
        <begin position="735"/>
        <end position="1007"/>
    </location>
</feature>
<dbReference type="InterPro" id="IPR001932">
    <property type="entry name" value="PPM-type_phosphatase-like_dom"/>
</dbReference>
<dbReference type="Gene3D" id="1.10.510.10">
    <property type="entry name" value="Transferase(Phosphotransferase) domain 1"/>
    <property type="match status" value="1"/>
</dbReference>
<feature type="domain" description="Cyclic nucleotide-binding" evidence="12">
    <location>
        <begin position="587"/>
        <end position="708"/>
    </location>
</feature>
<evidence type="ECO:0000256" key="5">
    <source>
        <dbReference type="ARBA" id="ARBA00022723"/>
    </source>
</evidence>
<dbReference type="PROSITE" id="PS50042">
    <property type="entry name" value="CNMP_BINDING_3"/>
    <property type="match status" value="2"/>
</dbReference>
<protein>
    <recommendedName>
        <fullName evidence="10">cGMP-dependent protein kinase</fullName>
    </recommendedName>
</protein>
<dbReference type="PRINTS" id="PR00103">
    <property type="entry name" value="CAMPKINASE"/>
</dbReference>
<dbReference type="InterPro" id="IPR018490">
    <property type="entry name" value="cNMP-bd_dom_sf"/>
</dbReference>
<keyword evidence="5" id="KW-0479">Metal-binding</keyword>